<dbReference type="PROSITE" id="PS00409">
    <property type="entry name" value="PROKAR_NTER_METHYL"/>
    <property type="match status" value="1"/>
</dbReference>
<keyword evidence="3" id="KW-1003">Cell membrane</keyword>
<keyword evidence="6 9" id="KW-0812">Transmembrane</keyword>
<dbReference type="Pfam" id="PF07963">
    <property type="entry name" value="N_methyl"/>
    <property type="match status" value="1"/>
</dbReference>
<dbReference type="InterPro" id="IPR010052">
    <property type="entry name" value="T2SS_protein-GspI"/>
</dbReference>
<dbReference type="GO" id="GO:0005886">
    <property type="term" value="C:plasma membrane"/>
    <property type="evidence" value="ECO:0007669"/>
    <property type="project" value="UniProtKB-SubCell"/>
</dbReference>
<dbReference type="EMBL" id="JAHXDN010000002">
    <property type="protein sequence ID" value="MBW4707432.1"/>
    <property type="molecule type" value="Genomic_DNA"/>
</dbReference>
<evidence type="ECO:0000313" key="12">
    <source>
        <dbReference type="Proteomes" id="UP001138661"/>
    </source>
</evidence>
<accession>A0A9X1FU39</accession>
<evidence type="ECO:0000256" key="4">
    <source>
        <dbReference type="ARBA" id="ARBA00022481"/>
    </source>
</evidence>
<keyword evidence="12" id="KW-1185">Reference proteome</keyword>
<sequence length="124" mass="13322">MQRDQEAGFTLIEALVALGILSTAAVFLLAVTQTHTTRIRDIADRGTALWVAENRLVALELGMTDLPDEVTMLGSNWHVRTARSKTADPTLERVDIRVVPGDARAQGAAALLTGFVEIRKAGGV</sequence>
<dbReference type="GO" id="GO:0015628">
    <property type="term" value="P:protein secretion by the type II secretion system"/>
    <property type="evidence" value="ECO:0007669"/>
    <property type="project" value="UniProtKB-UniRule"/>
</dbReference>
<comment type="similarity">
    <text evidence="2 9">Belongs to the GSP I family.</text>
</comment>
<evidence type="ECO:0000313" key="11">
    <source>
        <dbReference type="EMBL" id="MBW4707432.1"/>
    </source>
</evidence>
<evidence type="ECO:0000256" key="2">
    <source>
        <dbReference type="ARBA" id="ARBA00008358"/>
    </source>
</evidence>
<evidence type="ECO:0000256" key="3">
    <source>
        <dbReference type="ARBA" id="ARBA00022475"/>
    </source>
</evidence>
<proteinExistence type="inferred from homology"/>
<gene>
    <name evidence="11" type="primary">gspI</name>
    <name evidence="11" type="ORF">KX928_06500</name>
</gene>
<dbReference type="PANTHER" id="PTHR38779:SF2">
    <property type="entry name" value="TYPE II SECRETION SYSTEM PROTEIN I-RELATED"/>
    <property type="match status" value="1"/>
</dbReference>
<evidence type="ECO:0000256" key="1">
    <source>
        <dbReference type="ARBA" id="ARBA00004377"/>
    </source>
</evidence>
<dbReference type="RefSeq" id="WP_219500302.1">
    <property type="nucleotide sequence ID" value="NZ_JAHXDN010000002.1"/>
</dbReference>
<dbReference type="NCBIfam" id="TIGR01707">
    <property type="entry name" value="gspI"/>
    <property type="match status" value="1"/>
</dbReference>
<dbReference type="Proteomes" id="UP001138661">
    <property type="component" value="Unassembled WGS sequence"/>
</dbReference>
<evidence type="ECO:0000256" key="8">
    <source>
        <dbReference type="ARBA" id="ARBA00023136"/>
    </source>
</evidence>
<dbReference type="Pfam" id="PF02501">
    <property type="entry name" value="T2SSI"/>
    <property type="match status" value="1"/>
</dbReference>
<comment type="function">
    <text evidence="9">Component of the type II secretion system required for the energy-dependent secretion of extracellular factors such as proteases and toxins from the periplasm.</text>
</comment>
<keyword evidence="4 9" id="KW-0488">Methylation</keyword>
<evidence type="ECO:0000256" key="6">
    <source>
        <dbReference type="ARBA" id="ARBA00022692"/>
    </source>
</evidence>
<protein>
    <recommendedName>
        <fullName evidence="9">Type II secretion system protein I</fullName>
        <shortName evidence="9">T2SS minor pseudopilin I</shortName>
    </recommendedName>
</protein>
<comment type="caution">
    <text evidence="11">The sequence shown here is derived from an EMBL/GenBank/DDBJ whole genome shotgun (WGS) entry which is preliminary data.</text>
</comment>
<comment type="subunit">
    <text evidence="9">Type II secretion is composed of four main components: the outer membrane complex, the inner membrane complex, the cytoplasmic secretion ATPase and the periplasm-spanning pseudopilus.</text>
</comment>
<evidence type="ECO:0000256" key="5">
    <source>
        <dbReference type="ARBA" id="ARBA00022519"/>
    </source>
</evidence>
<dbReference type="InterPro" id="IPR012902">
    <property type="entry name" value="N_methyl_site"/>
</dbReference>
<dbReference type="GO" id="GO:0015627">
    <property type="term" value="C:type II protein secretion system complex"/>
    <property type="evidence" value="ECO:0007669"/>
    <property type="project" value="UniProtKB-UniRule"/>
</dbReference>
<feature type="domain" description="Type II secretion system protein GspI C-terminal" evidence="10">
    <location>
        <begin position="44"/>
        <end position="116"/>
    </location>
</feature>
<organism evidence="11 12">
    <name type="scientific">Roseobacter insulae</name>
    <dbReference type="NCBI Taxonomy" id="2859783"/>
    <lineage>
        <taxon>Bacteria</taxon>
        <taxon>Pseudomonadati</taxon>
        <taxon>Pseudomonadota</taxon>
        <taxon>Alphaproteobacteria</taxon>
        <taxon>Rhodobacterales</taxon>
        <taxon>Roseobacteraceae</taxon>
        <taxon>Roseobacter</taxon>
    </lineage>
</organism>
<feature type="transmembrane region" description="Helical" evidence="9">
    <location>
        <begin position="12"/>
        <end position="31"/>
    </location>
</feature>
<name>A0A9X1FU39_9RHOB</name>
<dbReference type="NCBIfam" id="TIGR02532">
    <property type="entry name" value="IV_pilin_GFxxxE"/>
    <property type="match status" value="1"/>
</dbReference>
<evidence type="ECO:0000256" key="9">
    <source>
        <dbReference type="RuleBase" id="RU368030"/>
    </source>
</evidence>
<dbReference type="AlphaFoldDB" id="A0A9X1FU39"/>
<dbReference type="InterPro" id="IPR003413">
    <property type="entry name" value="T2SS_GspI_C"/>
</dbReference>
<keyword evidence="7 9" id="KW-1133">Transmembrane helix</keyword>
<comment type="PTM">
    <text evidence="9">Cleaved by prepilin peptidase.</text>
</comment>
<evidence type="ECO:0000256" key="7">
    <source>
        <dbReference type="ARBA" id="ARBA00022989"/>
    </source>
</evidence>
<keyword evidence="5 9" id="KW-0997">Cell inner membrane</keyword>
<evidence type="ECO:0000259" key="10">
    <source>
        <dbReference type="Pfam" id="PF02501"/>
    </source>
</evidence>
<keyword evidence="8 9" id="KW-0472">Membrane</keyword>
<dbReference type="PANTHER" id="PTHR38779">
    <property type="entry name" value="TYPE II SECRETION SYSTEM PROTEIN I-RELATED"/>
    <property type="match status" value="1"/>
</dbReference>
<comment type="subcellular location">
    <subcellularLocation>
        <location evidence="1 9">Cell inner membrane</location>
        <topology evidence="1 9">Single-pass membrane protein</topology>
    </subcellularLocation>
</comment>
<reference evidence="11" key="1">
    <citation type="submission" date="2021-07" db="EMBL/GenBank/DDBJ databases">
        <title>Roseobacter insulae sp. nov., isolated from a tidal flat.</title>
        <authorList>
            <person name="Park S."/>
            <person name="Yoon J.-H."/>
        </authorList>
    </citation>
    <scope>NUCLEOTIDE SEQUENCE</scope>
    <source>
        <strain evidence="11">YSTF-M11</strain>
    </source>
</reference>